<evidence type="ECO:0000313" key="9">
    <source>
        <dbReference type="EMBL" id="GAF05030.1"/>
    </source>
</evidence>
<evidence type="ECO:0000259" key="6">
    <source>
        <dbReference type="Pfam" id="PF02836"/>
    </source>
</evidence>
<sequence>MKYLQITCVILTLFSSINAQNRSNKEQLSLNGNWKFHTIYGEGSNYMNIQETASDLVIDNQDPNVEVQGKWQTSQKGARDTQFYGTDYRQHYFSLTDLQKGGHSDSSYVRFYPHFTKSGYYEVFTKYPFASHLTAQYNINHAGGITTKYVSQRVFCGEWNSLGIYEFNTSHKNYVELTAIVSGTVAADAVMFREISKEKYIRAKEEPKQVYLSNFDDTDWHQLTVPGHWGMLNEYSNYTGIGWYRKTLVLPASWTKNSDERYYLKFGGVYHLSRVYLNGKFMGINRGGFTPFEFDVTEALNFEGKNVIVVQADNSAIVGATWNWGGIIRDVRLTRNKDIRINYQYIHAEPNLKNGTALIKLKVKVENNSSQKRRIQVNAQILNEKRIGTLKGSLEIDPHTSNDIHLETMLKSKDVELWHFDNPKLYQVKTSITEGKTILNQRQDYFGIRKIELTDSQMLLNGEPVRLAGFNRVSEHRFWGSSEPLEVLEKDVDLMKEAGANFMRIMHGTQNEKLIDLCDKKGIMIFEEINVRDLDNDEFRANYYPLAQFEKETNSKLDSENEEILMLDEPYVRLTDKHGISVKEKNYFLAKYWLKGMIERDINHPSIIGWSVGNELNNHYEYAKAAIDYVKKDLDPYRLLTCVSNSGRKKEYTPQTDANTHVDLIMHNMYRWQGDPQEILTTLRTKWPDKPIFISEFGFDPFPSTALDADKEIFSEWINHFRHKNEFVIGTSMWTFNDYRSGYAGTTAEENRVWGVITSWRQKRRLFPRIKKEHAPVKDIEISNIDFEKNTANVRIPVRSVSDYPSHTMRNYKLVYQFKNSKGQTIFDNYILLPDIKPADKEWQGTISWKALPSDLLELRVSLVTPTNYSRFDKTVSFRQAITPEISNIVAGKNAVRIQFNHVPNATEYFVKYTANNEEEKESYKTIDRYIDIKGLEDTKEYSFQLYATNDKGISKASKTVKASTTTKSLPPIIWDAFISNHKLVIGYSSDFNDGIYTIKYGNDEKKLNKIFTSNVRGMLSIDVEAEEKVYFKMKRMTKNGESKWSEIVEVH</sequence>
<dbReference type="PANTHER" id="PTHR42732:SF1">
    <property type="entry name" value="BETA-MANNOSIDASE"/>
    <property type="match status" value="1"/>
</dbReference>
<dbReference type="GO" id="GO:0004553">
    <property type="term" value="F:hydrolase activity, hydrolyzing O-glycosyl compounds"/>
    <property type="evidence" value="ECO:0007669"/>
    <property type="project" value="InterPro"/>
</dbReference>
<accession>W7Y2G5</accession>
<feature type="domain" description="Golvesin/Xly CBD-like" evidence="8">
    <location>
        <begin position="57"/>
        <end position="193"/>
    </location>
</feature>
<dbReference type="SUPFAM" id="SSF49303">
    <property type="entry name" value="beta-Galactosidase/glucuronidase domain"/>
    <property type="match status" value="1"/>
</dbReference>
<dbReference type="Pfam" id="PF25275">
    <property type="entry name" value="Golvesin_C"/>
    <property type="match status" value="1"/>
</dbReference>
<dbReference type="InterPro" id="IPR036116">
    <property type="entry name" value="FN3_sf"/>
</dbReference>
<dbReference type="OrthoDB" id="9801077at2"/>
<dbReference type="SUPFAM" id="SSF51445">
    <property type="entry name" value="(Trans)glycosidases"/>
    <property type="match status" value="1"/>
</dbReference>
<dbReference type="Pfam" id="PF02836">
    <property type="entry name" value="Glyco_hydro_2_C"/>
    <property type="match status" value="1"/>
</dbReference>
<dbReference type="InterPro" id="IPR008979">
    <property type="entry name" value="Galactose-bd-like_sf"/>
</dbReference>
<dbReference type="InterPro" id="IPR036156">
    <property type="entry name" value="Beta-gal/glucu_dom_sf"/>
</dbReference>
<dbReference type="Gene3D" id="3.20.20.80">
    <property type="entry name" value="Glycosidases"/>
    <property type="match status" value="1"/>
</dbReference>
<gene>
    <name evidence="9" type="ORF">JCM21142_93753</name>
</gene>
<organism evidence="9 10">
    <name type="scientific">Saccharicrinis fermentans DSM 9555 = JCM 21142</name>
    <dbReference type="NCBI Taxonomy" id="869213"/>
    <lineage>
        <taxon>Bacteria</taxon>
        <taxon>Pseudomonadati</taxon>
        <taxon>Bacteroidota</taxon>
        <taxon>Bacteroidia</taxon>
        <taxon>Marinilabiliales</taxon>
        <taxon>Marinilabiliaceae</taxon>
        <taxon>Saccharicrinis</taxon>
    </lineage>
</organism>
<keyword evidence="3" id="KW-0326">Glycosidase</keyword>
<dbReference type="STRING" id="869213.GCA_000517085_01688"/>
<dbReference type="InterPro" id="IPR006103">
    <property type="entry name" value="Glyco_hydro_2_cat"/>
</dbReference>
<dbReference type="SUPFAM" id="SSF49785">
    <property type="entry name" value="Galactose-binding domain-like"/>
    <property type="match status" value="1"/>
</dbReference>
<dbReference type="InterPro" id="IPR003961">
    <property type="entry name" value="FN3_dom"/>
</dbReference>
<keyword evidence="2" id="KW-0378">Hydrolase</keyword>
<dbReference type="Gene3D" id="2.60.40.10">
    <property type="entry name" value="Immunoglobulins"/>
    <property type="match status" value="2"/>
</dbReference>
<dbReference type="CDD" id="cd00063">
    <property type="entry name" value="FN3"/>
    <property type="match status" value="1"/>
</dbReference>
<proteinExistence type="inferred from homology"/>
<dbReference type="eggNOG" id="COG3250">
    <property type="taxonomic scope" value="Bacteria"/>
</dbReference>
<feature type="chain" id="PRO_5004903921" evidence="4">
    <location>
        <begin position="20"/>
        <end position="1052"/>
    </location>
</feature>
<evidence type="ECO:0000256" key="2">
    <source>
        <dbReference type="ARBA" id="ARBA00022801"/>
    </source>
</evidence>
<dbReference type="InterPro" id="IPR033803">
    <property type="entry name" value="CBD-like_Golvesin-Xly"/>
</dbReference>
<name>W7Y2G5_9BACT</name>
<feature type="domain" description="Glycoside hydrolase family 2 immunoglobulin-like beta-sandwich" evidence="5">
    <location>
        <begin position="346"/>
        <end position="449"/>
    </location>
</feature>
<feature type="signal peptide" evidence="4">
    <location>
        <begin position="1"/>
        <end position="19"/>
    </location>
</feature>
<feature type="domain" description="Glycosyl hydrolases family 2 sugar binding" evidence="7">
    <location>
        <begin position="235"/>
        <end position="334"/>
    </location>
</feature>
<feature type="domain" description="Glycoside hydrolase family 2 catalytic" evidence="6">
    <location>
        <begin position="451"/>
        <end position="774"/>
    </location>
</feature>
<dbReference type="InterPro" id="IPR017853">
    <property type="entry name" value="GH"/>
</dbReference>
<comment type="caution">
    <text evidence="9">The sequence shown here is derived from an EMBL/GenBank/DDBJ whole genome shotgun (WGS) entry which is preliminary data.</text>
</comment>
<evidence type="ECO:0000259" key="5">
    <source>
        <dbReference type="Pfam" id="PF00703"/>
    </source>
</evidence>
<dbReference type="Pfam" id="PF02837">
    <property type="entry name" value="Glyco_hydro_2_N"/>
    <property type="match status" value="1"/>
</dbReference>
<dbReference type="InterPro" id="IPR006104">
    <property type="entry name" value="Glyco_hydro_2_N"/>
</dbReference>
<dbReference type="InterPro" id="IPR006102">
    <property type="entry name" value="Ig-like_GH2"/>
</dbReference>
<dbReference type="Proteomes" id="UP000019402">
    <property type="component" value="Unassembled WGS sequence"/>
</dbReference>
<dbReference type="GO" id="GO:0005975">
    <property type="term" value="P:carbohydrate metabolic process"/>
    <property type="evidence" value="ECO:0007669"/>
    <property type="project" value="InterPro"/>
</dbReference>
<evidence type="ECO:0000259" key="7">
    <source>
        <dbReference type="Pfam" id="PF02837"/>
    </source>
</evidence>
<evidence type="ECO:0000256" key="3">
    <source>
        <dbReference type="ARBA" id="ARBA00023295"/>
    </source>
</evidence>
<evidence type="ECO:0000313" key="10">
    <source>
        <dbReference type="Proteomes" id="UP000019402"/>
    </source>
</evidence>
<dbReference type="SUPFAM" id="SSF49265">
    <property type="entry name" value="Fibronectin type III"/>
    <property type="match status" value="1"/>
</dbReference>
<dbReference type="InterPro" id="IPR051913">
    <property type="entry name" value="GH2_Domain-Containing"/>
</dbReference>
<evidence type="ECO:0000259" key="8">
    <source>
        <dbReference type="Pfam" id="PF25275"/>
    </source>
</evidence>
<dbReference type="RefSeq" id="WP_027471454.1">
    <property type="nucleotide sequence ID" value="NZ_BAMD01000065.1"/>
</dbReference>
<dbReference type="Gene3D" id="2.60.120.260">
    <property type="entry name" value="Galactose-binding domain-like"/>
    <property type="match status" value="1"/>
</dbReference>
<evidence type="ECO:0000256" key="1">
    <source>
        <dbReference type="ARBA" id="ARBA00007401"/>
    </source>
</evidence>
<dbReference type="PANTHER" id="PTHR42732">
    <property type="entry name" value="BETA-GALACTOSIDASE"/>
    <property type="match status" value="1"/>
</dbReference>
<keyword evidence="10" id="KW-1185">Reference proteome</keyword>
<comment type="similarity">
    <text evidence="1">Belongs to the glycosyl hydrolase 2 family.</text>
</comment>
<dbReference type="AlphaFoldDB" id="W7Y2G5"/>
<dbReference type="InterPro" id="IPR006101">
    <property type="entry name" value="Glyco_hydro_2"/>
</dbReference>
<keyword evidence="4" id="KW-0732">Signal</keyword>
<dbReference type="EMBL" id="BAMD01000065">
    <property type="protein sequence ID" value="GAF05030.1"/>
    <property type="molecule type" value="Genomic_DNA"/>
</dbReference>
<dbReference type="InterPro" id="IPR013783">
    <property type="entry name" value="Ig-like_fold"/>
</dbReference>
<dbReference type="Pfam" id="PF00703">
    <property type="entry name" value="Glyco_hydro_2"/>
    <property type="match status" value="1"/>
</dbReference>
<dbReference type="PRINTS" id="PR00132">
    <property type="entry name" value="GLHYDRLASE2"/>
</dbReference>
<reference evidence="9 10" key="1">
    <citation type="journal article" date="2014" name="Genome Announc.">
        <title>Draft Genome Sequence of Cytophaga fermentans JCM 21142T, a Facultative Anaerobe Isolated from Marine Mud.</title>
        <authorList>
            <person name="Starns D."/>
            <person name="Oshima K."/>
            <person name="Suda W."/>
            <person name="Iino T."/>
            <person name="Yuki M."/>
            <person name="Inoue J."/>
            <person name="Kitamura K."/>
            <person name="Iida T."/>
            <person name="Darby A."/>
            <person name="Hattori M."/>
            <person name="Ohkuma M."/>
        </authorList>
    </citation>
    <scope>NUCLEOTIDE SEQUENCE [LARGE SCALE GENOMIC DNA]</scope>
    <source>
        <strain evidence="9 10">JCM 21142</strain>
    </source>
</reference>
<protein>
    <submittedName>
        <fullName evidence="9">Beta-galactosidase</fullName>
    </submittedName>
</protein>
<evidence type="ECO:0000256" key="4">
    <source>
        <dbReference type="SAM" id="SignalP"/>
    </source>
</evidence>